<keyword evidence="2" id="KW-0732">Signal</keyword>
<evidence type="ECO:0000313" key="4">
    <source>
        <dbReference type="EMBL" id="JAP85025.1"/>
    </source>
</evidence>
<dbReference type="AlphaFoldDB" id="A0A131Z2P4"/>
<feature type="compositionally biased region" description="Pro residues" evidence="1">
    <location>
        <begin position="210"/>
        <end position="244"/>
    </location>
</feature>
<evidence type="ECO:0000256" key="1">
    <source>
        <dbReference type="SAM" id="MobiDB-lite"/>
    </source>
</evidence>
<name>A0A131Z2P4_RHIAP</name>
<dbReference type="SUPFAM" id="SSF55797">
    <property type="entry name" value="PR-1-like"/>
    <property type="match status" value="1"/>
</dbReference>
<dbReference type="EMBL" id="GEDV01003532">
    <property type="protein sequence ID" value="JAP85025.1"/>
    <property type="molecule type" value="Transcribed_RNA"/>
</dbReference>
<dbReference type="InterPro" id="IPR014044">
    <property type="entry name" value="CAP_dom"/>
</dbReference>
<feature type="region of interest" description="Disordered" evidence="1">
    <location>
        <begin position="196"/>
        <end position="261"/>
    </location>
</feature>
<dbReference type="InterPro" id="IPR034113">
    <property type="entry name" value="SCP_GAPR1-like"/>
</dbReference>
<organism evidence="4">
    <name type="scientific">Rhipicephalus appendiculatus</name>
    <name type="common">Brown ear tick</name>
    <dbReference type="NCBI Taxonomy" id="34631"/>
    <lineage>
        <taxon>Eukaryota</taxon>
        <taxon>Metazoa</taxon>
        <taxon>Ecdysozoa</taxon>
        <taxon>Arthropoda</taxon>
        <taxon>Chelicerata</taxon>
        <taxon>Arachnida</taxon>
        <taxon>Acari</taxon>
        <taxon>Parasitiformes</taxon>
        <taxon>Ixodida</taxon>
        <taxon>Ixodoidea</taxon>
        <taxon>Ixodidae</taxon>
        <taxon>Rhipicephalinae</taxon>
        <taxon>Rhipicephalus</taxon>
        <taxon>Rhipicephalus</taxon>
    </lineage>
</organism>
<dbReference type="InterPro" id="IPR001283">
    <property type="entry name" value="CRISP-related"/>
</dbReference>
<dbReference type="FunFam" id="3.40.33.10:FF:000002">
    <property type="entry name" value="Golgi-associated plant pathogenesis-related protein 1"/>
    <property type="match status" value="1"/>
</dbReference>
<dbReference type="InterPro" id="IPR035940">
    <property type="entry name" value="CAP_sf"/>
</dbReference>
<accession>A0A131Z2P4</accession>
<dbReference type="Gene3D" id="3.40.33.10">
    <property type="entry name" value="CAP"/>
    <property type="match status" value="1"/>
</dbReference>
<dbReference type="CDD" id="cd05382">
    <property type="entry name" value="CAP_GAPR1-like"/>
    <property type="match status" value="1"/>
</dbReference>
<feature type="signal peptide" evidence="2">
    <location>
        <begin position="1"/>
        <end position="22"/>
    </location>
</feature>
<sequence length="289" mass="31927">MKLSATLLVAFSISALCAPAFSQKGGDGGGGGDVEVNEDYEPEDFKGVFTRSMRKVQRQVRRRHNHYRKRHNAEPLESDDELDRYAQAWAYHLAKIGKVMRRRSRTYGENIYQGYYDTDHPIRGRDAVDTWYKEISLYDFDKNHRQRGTREFTQMVWKKTSALGTGIARGKNGTYFLVTVYDPRGNIRGKYLKNVERPNEQGGGTHPQQPQQPGPVPVPVPAPVPGPAPVPVPAPQPVPTPPQTEIPTIGRGGGGVTIQGHNAAGQPLLKLKGCPGNKPITLNLKVGPS</sequence>
<dbReference type="PANTHER" id="PTHR10334">
    <property type="entry name" value="CYSTEINE-RICH SECRETORY PROTEIN-RELATED"/>
    <property type="match status" value="1"/>
</dbReference>
<evidence type="ECO:0000259" key="3">
    <source>
        <dbReference type="SMART" id="SM00198"/>
    </source>
</evidence>
<dbReference type="Pfam" id="PF00188">
    <property type="entry name" value="CAP"/>
    <property type="match status" value="1"/>
</dbReference>
<proteinExistence type="predicted"/>
<feature type="domain" description="SCP" evidence="3">
    <location>
        <begin position="55"/>
        <end position="189"/>
    </location>
</feature>
<reference evidence="4" key="1">
    <citation type="journal article" date="2016" name="Ticks Tick Borne Dis.">
        <title>De novo assembly and annotation of the salivary gland transcriptome of Rhipicephalus appendiculatus male and female ticks during blood feeding.</title>
        <authorList>
            <person name="de Castro M.H."/>
            <person name="de Klerk D."/>
            <person name="Pienaar R."/>
            <person name="Latif A.A."/>
            <person name="Rees D.J."/>
            <person name="Mans B.J."/>
        </authorList>
    </citation>
    <scope>NUCLEOTIDE SEQUENCE</scope>
    <source>
        <tissue evidence="4">Salivary glands</tissue>
    </source>
</reference>
<protein>
    <submittedName>
        <fullName evidence="4">Antigen 5 family member</fullName>
    </submittedName>
</protein>
<evidence type="ECO:0000256" key="2">
    <source>
        <dbReference type="SAM" id="SignalP"/>
    </source>
</evidence>
<feature type="chain" id="PRO_5007286523" evidence="2">
    <location>
        <begin position="23"/>
        <end position="289"/>
    </location>
</feature>
<dbReference type="PRINTS" id="PR00837">
    <property type="entry name" value="V5TPXLIKE"/>
</dbReference>
<dbReference type="SMART" id="SM00198">
    <property type="entry name" value="SCP"/>
    <property type="match status" value="1"/>
</dbReference>